<reference evidence="9" key="1">
    <citation type="submission" date="2015-09" db="EMBL/GenBank/DDBJ databases">
        <authorList>
            <consortium name="Pathogen Informatics"/>
        </authorList>
    </citation>
    <scope>NUCLEOTIDE SEQUENCE [LARGE SCALE GENOMIC DNA]</scope>
    <source>
        <strain evidence="9">Lake Konstanz</strain>
    </source>
</reference>
<evidence type="ECO:0000256" key="3">
    <source>
        <dbReference type="ARBA" id="ARBA00022912"/>
    </source>
</evidence>
<dbReference type="GO" id="GO:0004725">
    <property type="term" value="F:protein tyrosine phosphatase activity"/>
    <property type="evidence" value="ECO:0007669"/>
    <property type="project" value="TreeGrafter"/>
</dbReference>
<evidence type="ECO:0000256" key="4">
    <source>
        <dbReference type="ARBA" id="ARBA00047761"/>
    </source>
</evidence>
<dbReference type="InterPro" id="IPR020422">
    <property type="entry name" value="TYR_PHOSPHATASE_DUAL_dom"/>
</dbReference>
<dbReference type="VEuPathDB" id="TriTrypDB:BSAL_87355"/>
<organism evidence="8 9">
    <name type="scientific">Bodo saltans</name>
    <name type="common">Flagellated protozoan</name>
    <dbReference type="NCBI Taxonomy" id="75058"/>
    <lineage>
        <taxon>Eukaryota</taxon>
        <taxon>Discoba</taxon>
        <taxon>Euglenozoa</taxon>
        <taxon>Kinetoplastea</taxon>
        <taxon>Metakinetoplastina</taxon>
        <taxon>Eubodonida</taxon>
        <taxon>Bodonidae</taxon>
        <taxon>Bodo</taxon>
    </lineage>
</organism>
<comment type="catalytic activity">
    <reaction evidence="5">
        <text>O-phospho-L-threonyl-[protein] + H2O = L-threonyl-[protein] + phosphate</text>
        <dbReference type="Rhea" id="RHEA:47004"/>
        <dbReference type="Rhea" id="RHEA-COMP:11060"/>
        <dbReference type="Rhea" id="RHEA-COMP:11605"/>
        <dbReference type="ChEBI" id="CHEBI:15377"/>
        <dbReference type="ChEBI" id="CHEBI:30013"/>
        <dbReference type="ChEBI" id="CHEBI:43474"/>
        <dbReference type="ChEBI" id="CHEBI:61977"/>
        <dbReference type="EC" id="3.1.3.16"/>
    </reaction>
</comment>
<dbReference type="PROSITE" id="PS50054">
    <property type="entry name" value="TYR_PHOSPHATASE_DUAL"/>
    <property type="match status" value="1"/>
</dbReference>
<keyword evidence="3" id="KW-0904">Protein phosphatase</keyword>
<gene>
    <name evidence="8" type="ORF">BSAL_87355</name>
</gene>
<dbReference type="OrthoDB" id="10252009at2759"/>
<evidence type="ECO:0000256" key="1">
    <source>
        <dbReference type="ARBA" id="ARBA00008601"/>
    </source>
</evidence>
<protein>
    <submittedName>
        <fullName evidence="8">Dual specificity protein phosphatase, putative</fullName>
    </submittedName>
</protein>
<dbReference type="SUPFAM" id="SSF52799">
    <property type="entry name" value="(Phosphotyrosine protein) phosphatases II"/>
    <property type="match status" value="1"/>
</dbReference>
<dbReference type="InterPro" id="IPR029021">
    <property type="entry name" value="Prot-tyrosine_phosphatase-like"/>
</dbReference>
<dbReference type="GO" id="GO:0004722">
    <property type="term" value="F:protein serine/threonine phosphatase activity"/>
    <property type="evidence" value="ECO:0007669"/>
    <property type="project" value="UniProtKB-EC"/>
</dbReference>
<evidence type="ECO:0000259" key="6">
    <source>
        <dbReference type="PROSITE" id="PS50054"/>
    </source>
</evidence>
<dbReference type="Gene3D" id="3.90.190.10">
    <property type="entry name" value="Protein tyrosine phosphatase superfamily"/>
    <property type="match status" value="1"/>
</dbReference>
<dbReference type="OMA" id="QQHRPCA"/>
<dbReference type="EMBL" id="CYKH01001089">
    <property type="protein sequence ID" value="CUG82951.1"/>
    <property type="molecule type" value="Genomic_DNA"/>
</dbReference>
<comment type="catalytic activity">
    <reaction evidence="4">
        <text>O-phospho-L-seryl-[protein] + H2O = L-seryl-[protein] + phosphate</text>
        <dbReference type="Rhea" id="RHEA:20629"/>
        <dbReference type="Rhea" id="RHEA-COMP:9863"/>
        <dbReference type="Rhea" id="RHEA-COMP:11604"/>
        <dbReference type="ChEBI" id="CHEBI:15377"/>
        <dbReference type="ChEBI" id="CHEBI:29999"/>
        <dbReference type="ChEBI" id="CHEBI:43474"/>
        <dbReference type="ChEBI" id="CHEBI:83421"/>
        <dbReference type="EC" id="3.1.3.16"/>
    </reaction>
</comment>
<dbReference type="PANTHER" id="PTHR45948:SF2">
    <property type="entry name" value="DUAL SPECIFICITY PROTEIN PHOSPHATASE"/>
    <property type="match status" value="1"/>
</dbReference>
<keyword evidence="2" id="KW-0378">Hydrolase</keyword>
<dbReference type="InterPro" id="IPR000387">
    <property type="entry name" value="Tyr_Pase_dom"/>
</dbReference>
<dbReference type="PANTHER" id="PTHR45948">
    <property type="entry name" value="DUAL SPECIFICITY PROTEIN PHOSPHATASE DDB_G0269404-RELATED"/>
    <property type="match status" value="1"/>
</dbReference>
<proteinExistence type="inferred from homology"/>
<evidence type="ECO:0000313" key="9">
    <source>
        <dbReference type="Proteomes" id="UP000051952"/>
    </source>
</evidence>
<evidence type="ECO:0000313" key="8">
    <source>
        <dbReference type="EMBL" id="CUG82951.1"/>
    </source>
</evidence>
<dbReference type="PROSITE" id="PS50056">
    <property type="entry name" value="TYR_PHOSPHATASE_2"/>
    <property type="match status" value="1"/>
</dbReference>
<feature type="domain" description="Tyrosine specific protein phosphatases" evidence="7">
    <location>
        <begin position="197"/>
        <end position="254"/>
    </location>
</feature>
<dbReference type="InterPro" id="IPR000340">
    <property type="entry name" value="Dual-sp_phosphatase_cat-dom"/>
</dbReference>
<sequence length="278" mass="30449">MTLPIRRIARGNRIPGQSSSSALADKETATLYMECITVLFEVISAFDKANNLQDVDVLLESFRMAMTNIPLERDRVSHAWQSLRPSLASLPEITHLEARVLAVISDSVEDLPRDAVNKTVAPVPAYKLKSCYVQQEMHMILPGLYVGSYHPAASRSVLDAQGITHICCCINVSPRFPDAYSYLVLPADDNSEYDISPFFATSFQFINAALSSGGRVLVHCGAGISRAPTITASYMIQKLGIGTDEALRMIKSIRSCASPNKGFVEHLRKLSLTNKSVA</sequence>
<evidence type="ECO:0000259" key="7">
    <source>
        <dbReference type="PROSITE" id="PS50056"/>
    </source>
</evidence>
<dbReference type="CDD" id="cd14498">
    <property type="entry name" value="DSP"/>
    <property type="match status" value="1"/>
</dbReference>
<dbReference type="SMART" id="SM00195">
    <property type="entry name" value="DSPc"/>
    <property type="match status" value="1"/>
</dbReference>
<dbReference type="GO" id="GO:0005829">
    <property type="term" value="C:cytosol"/>
    <property type="evidence" value="ECO:0007669"/>
    <property type="project" value="TreeGrafter"/>
</dbReference>
<comment type="similarity">
    <text evidence="1">Belongs to the protein-tyrosine phosphatase family. Non-receptor class dual specificity subfamily.</text>
</comment>
<dbReference type="AlphaFoldDB" id="A0A0S4J521"/>
<dbReference type="Proteomes" id="UP000051952">
    <property type="component" value="Unassembled WGS sequence"/>
</dbReference>
<keyword evidence="9" id="KW-1185">Reference proteome</keyword>
<dbReference type="Pfam" id="PF00782">
    <property type="entry name" value="DSPc"/>
    <property type="match status" value="1"/>
</dbReference>
<dbReference type="GO" id="GO:0007165">
    <property type="term" value="P:signal transduction"/>
    <property type="evidence" value="ECO:0007669"/>
    <property type="project" value="TreeGrafter"/>
</dbReference>
<name>A0A0S4J521_BODSA</name>
<accession>A0A0S4J521</accession>
<feature type="domain" description="Tyrosine-protein phosphatase" evidence="6">
    <location>
        <begin position="136"/>
        <end position="276"/>
    </location>
</feature>
<evidence type="ECO:0000256" key="2">
    <source>
        <dbReference type="ARBA" id="ARBA00022801"/>
    </source>
</evidence>
<evidence type="ECO:0000256" key="5">
    <source>
        <dbReference type="ARBA" id="ARBA00048336"/>
    </source>
</evidence>